<dbReference type="EMBL" id="CP014844">
    <property type="protein sequence ID" value="AMR77641.1"/>
    <property type="molecule type" value="Genomic_DNA"/>
</dbReference>
<proteinExistence type="predicted"/>
<dbReference type="Proteomes" id="UP000075238">
    <property type="component" value="Chromosome 1"/>
</dbReference>
<dbReference type="AlphaFoldDB" id="A0A142JHS9"/>
<keyword evidence="2" id="KW-1185">Reference proteome</keyword>
<evidence type="ECO:0000313" key="2">
    <source>
        <dbReference type="Proteomes" id="UP000075238"/>
    </source>
</evidence>
<dbReference type="RefSeq" id="WP_062798291.1">
    <property type="nucleotide sequence ID" value="NZ_CP014844.1"/>
</dbReference>
<protein>
    <submittedName>
        <fullName evidence="1">Uncharacterized protein</fullName>
    </submittedName>
</protein>
<name>A0A142JHS9_9BURK</name>
<evidence type="ECO:0000313" key="1">
    <source>
        <dbReference type="EMBL" id="AMR77641.1"/>
    </source>
</evidence>
<reference evidence="1 2" key="1">
    <citation type="submission" date="2016-03" db="EMBL/GenBank/DDBJ databases">
        <title>Complete genome sequence of a novel chlorpyrifos degrading bacterium, Cupriavidus nantongensis sp. X1.</title>
        <authorList>
            <person name="Fang L."/>
        </authorList>
    </citation>
    <scope>NUCLEOTIDE SEQUENCE [LARGE SCALE GENOMIC DNA]</scope>
    <source>
        <strain evidence="1 2">X1</strain>
    </source>
</reference>
<organism evidence="1 2">
    <name type="scientific">Cupriavidus nantongensis</name>
    <dbReference type="NCBI Taxonomy" id="1796606"/>
    <lineage>
        <taxon>Bacteria</taxon>
        <taxon>Pseudomonadati</taxon>
        <taxon>Pseudomonadota</taxon>
        <taxon>Betaproteobacteria</taxon>
        <taxon>Burkholderiales</taxon>
        <taxon>Burkholderiaceae</taxon>
        <taxon>Cupriavidus</taxon>
    </lineage>
</organism>
<gene>
    <name evidence="1" type="ORF">A2G96_07775</name>
</gene>
<sequence length="77" mass="8397">MNTTELSYGTAAERAFLNQLALGRKAALLLRNYIAAAEKRVAWGSIDKTQVVSYAEQLLREVVAEEAAEVQQVSKAA</sequence>
<dbReference type="KEGG" id="cnan:A2G96_07775"/>
<accession>A0A142JHS9</accession>
<dbReference type="STRING" id="1796606.A2G96_07775"/>